<dbReference type="EMBL" id="CP017195">
    <property type="protein sequence ID" value="QDJ28931.1"/>
    <property type="molecule type" value="Genomic_DNA"/>
</dbReference>
<evidence type="ECO:0000313" key="2">
    <source>
        <dbReference type="EMBL" id="QDJ28931.1"/>
    </source>
</evidence>
<dbReference type="RefSeq" id="WP_109835201.1">
    <property type="nucleotide sequence ID" value="NZ_CP017195.1"/>
</dbReference>
<dbReference type="Pfam" id="PF03412">
    <property type="entry name" value="Peptidase_C39"/>
    <property type="match status" value="1"/>
</dbReference>
<dbReference type="Gene3D" id="3.90.70.10">
    <property type="entry name" value="Cysteine proteinases"/>
    <property type="match status" value="1"/>
</dbReference>
<gene>
    <name evidence="2" type="ORF">BHS01_10605</name>
</gene>
<feature type="domain" description="Peptidase C39" evidence="1">
    <location>
        <begin position="6"/>
        <end position="129"/>
    </location>
</feature>
<dbReference type="GO" id="GO:0008233">
    <property type="term" value="F:peptidase activity"/>
    <property type="evidence" value="ECO:0007669"/>
    <property type="project" value="InterPro"/>
</dbReference>
<dbReference type="AlphaFoldDB" id="A0A7L4WH81"/>
<evidence type="ECO:0000313" key="3">
    <source>
        <dbReference type="Proteomes" id="UP000516280"/>
    </source>
</evidence>
<dbReference type="Proteomes" id="UP000516280">
    <property type="component" value="Chromosome"/>
</dbReference>
<dbReference type="GO" id="GO:0016020">
    <property type="term" value="C:membrane"/>
    <property type="evidence" value="ECO:0007669"/>
    <property type="project" value="InterPro"/>
</dbReference>
<organism evidence="2 3">
    <name type="scientific">Pseudolactococcus paracarnosus</name>
    <dbReference type="NCBI Taxonomy" id="2749962"/>
    <lineage>
        <taxon>Bacteria</taxon>
        <taxon>Bacillati</taxon>
        <taxon>Bacillota</taxon>
        <taxon>Bacilli</taxon>
        <taxon>Lactobacillales</taxon>
        <taxon>Streptococcaceae</taxon>
        <taxon>Pseudolactococcus</taxon>
    </lineage>
</organism>
<dbReference type="KEGG" id="lpaa:BHS01_10605"/>
<reference evidence="2 3" key="1">
    <citation type="submission" date="2016-09" db="EMBL/GenBank/DDBJ databases">
        <title>Lactic acid bacteria from MAP meat Genome sequencing and assembly.</title>
        <authorList>
            <person name="Behr J."/>
            <person name="Hilgarth M."/>
            <person name="Vogel R.F."/>
        </authorList>
    </citation>
    <scope>NUCLEOTIDE SEQUENCE [LARGE SCALE GENOMIC DNA]</scope>
    <source>
        <strain evidence="2 3">TMW21615</strain>
    </source>
</reference>
<evidence type="ECO:0000259" key="1">
    <source>
        <dbReference type="PROSITE" id="PS50990"/>
    </source>
</evidence>
<dbReference type="GO" id="GO:0005524">
    <property type="term" value="F:ATP binding"/>
    <property type="evidence" value="ECO:0007669"/>
    <property type="project" value="InterPro"/>
</dbReference>
<dbReference type="PROSITE" id="PS50990">
    <property type="entry name" value="PEPTIDASE_C39"/>
    <property type="match status" value="1"/>
</dbReference>
<dbReference type="InterPro" id="IPR005074">
    <property type="entry name" value="Peptidase_C39"/>
</dbReference>
<dbReference type="GO" id="GO:0006508">
    <property type="term" value="P:proteolysis"/>
    <property type="evidence" value="ECO:0007669"/>
    <property type="project" value="InterPro"/>
</dbReference>
<accession>A0A7L4WH81</accession>
<proteinExistence type="predicted"/>
<sequence length="131" mass="15271">MKYFFQKNRYDCGAACVAIILSHFNVKEELLTITQKCRTSTKGTTLYDMKRVLFQYGVKFKGYECTENDFKNLTLPLIAQIEAFENTNHFVILNSITMDRIELFCPVEGFRTISKHDFLDEWTGKVLMSTL</sequence>
<name>A0A7L4WH81_9LACT</name>
<protein>
    <recommendedName>
        <fullName evidence="1">Peptidase C39 domain-containing protein</fullName>
    </recommendedName>
</protein>